<dbReference type="STRING" id="1223545.GS4_21_00100"/>
<feature type="domain" description="Methyltransferase" evidence="1">
    <location>
        <begin position="51"/>
        <end position="150"/>
    </location>
</feature>
<dbReference type="InterPro" id="IPR029063">
    <property type="entry name" value="SAM-dependent_MTases_sf"/>
</dbReference>
<dbReference type="RefSeq" id="WP_007621930.1">
    <property type="nucleotide sequence ID" value="NZ_BANX01000021.1"/>
</dbReference>
<dbReference type="SUPFAM" id="SSF53335">
    <property type="entry name" value="S-adenosyl-L-methionine-dependent methyltransferases"/>
    <property type="match status" value="1"/>
</dbReference>
<comment type="caution">
    <text evidence="2">The sequence shown here is derived from an EMBL/GenBank/DDBJ whole genome shotgun (WGS) entry which is preliminary data.</text>
</comment>
<dbReference type="AlphaFoldDB" id="M0QKS3"/>
<dbReference type="eggNOG" id="COG4106">
    <property type="taxonomic scope" value="Bacteria"/>
</dbReference>
<evidence type="ECO:0000313" key="3">
    <source>
        <dbReference type="Proteomes" id="UP000011666"/>
    </source>
</evidence>
<dbReference type="EMBL" id="BANX01000021">
    <property type="protein sequence ID" value="GAC69163.1"/>
    <property type="molecule type" value="Genomic_DNA"/>
</dbReference>
<name>M0QKS3_9ACTN</name>
<gene>
    <name evidence="2" type="ORF">GS4_21_00100</name>
</gene>
<proteinExistence type="predicted"/>
<dbReference type="InterPro" id="IPR041698">
    <property type="entry name" value="Methyltransf_25"/>
</dbReference>
<dbReference type="CDD" id="cd02440">
    <property type="entry name" value="AdoMet_MTases"/>
    <property type="match status" value="1"/>
</dbReference>
<dbReference type="OrthoDB" id="9795085at2"/>
<keyword evidence="3" id="KW-1185">Reference proteome</keyword>
<keyword evidence="2" id="KW-0808">Transferase</keyword>
<dbReference type="Pfam" id="PF13649">
    <property type="entry name" value="Methyltransf_25"/>
    <property type="match status" value="1"/>
</dbReference>
<dbReference type="GO" id="GO:0008168">
    <property type="term" value="F:methyltransferase activity"/>
    <property type="evidence" value="ECO:0007669"/>
    <property type="project" value="UniProtKB-KW"/>
</dbReference>
<evidence type="ECO:0000259" key="1">
    <source>
        <dbReference type="Pfam" id="PF13649"/>
    </source>
</evidence>
<protein>
    <submittedName>
        <fullName evidence="2">Putative methyltransferase</fullName>
    </submittedName>
</protein>
<evidence type="ECO:0000313" key="2">
    <source>
        <dbReference type="EMBL" id="GAC69163.1"/>
    </source>
</evidence>
<dbReference type="GO" id="GO:0032259">
    <property type="term" value="P:methylation"/>
    <property type="evidence" value="ECO:0007669"/>
    <property type="project" value="UniProtKB-KW"/>
</dbReference>
<reference evidence="2 3" key="1">
    <citation type="submission" date="2013-01" db="EMBL/GenBank/DDBJ databases">
        <title>Whole genome shotgun sequence of Gordonia soli NBRC 108243.</title>
        <authorList>
            <person name="Isaki-Nakamura S."/>
            <person name="Hosoyama A."/>
            <person name="Tsuchikane K."/>
            <person name="Ando Y."/>
            <person name="Baba S."/>
            <person name="Ohji S."/>
            <person name="Hamada M."/>
            <person name="Tamura T."/>
            <person name="Yamazoe A."/>
            <person name="Yamazaki S."/>
            <person name="Fujita N."/>
        </authorList>
    </citation>
    <scope>NUCLEOTIDE SEQUENCE [LARGE SCALE GENOMIC DNA]</scope>
    <source>
        <strain evidence="2 3">NBRC 108243</strain>
    </source>
</reference>
<sequence length="255" mass="28651">MTSGRPTTQEAVDWLARWDLQQGHYMPDREERFDTLIDIVEEVVDRTDPLVVDLGTGPGSLAHRVIDRIPGARVVGVDADPLLLDLGTIARPDHRIRTVLTDIREPGWFSRLDLNRAPDVYVSSTALHWINAEPLRQVLAECGRTVAPGGLFVDADHLYEGDRAPRLDGVLRALTDRRARRRGTRQDEDWQRWWEAVEEAPELADLVAARAGGFDHVVTEKPTVYDYLTFLRDGGFAEAGTAWQVGDDRIIVAIK</sequence>
<accession>M0QKS3</accession>
<organism evidence="2 3">
    <name type="scientific">Gordonia soli NBRC 108243</name>
    <dbReference type="NCBI Taxonomy" id="1223545"/>
    <lineage>
        <taxon>Bacteria</taxon>
        <taxon>Bacillati</taxon>
        <taxon>Actinomycetota</taxon>
        <taxon>Actinomycetes</taxon>
        <taxon>Mycobacteriales</taxon>
        <taxon>Gordoniaceae</taxon>
        <taxon>Gordonia</taxon>
    </lineage>
</organism>
<dbReference type="Gene3D" id="3.40.50.150">
    <property type="entry name" value="Vaccinia Virus protein VP39"/>
    <property type="match status" value="1"/>
</dbReference>
<dbReference type="Proteomes" id="UP000011666">
    <property type="component" value="Unassembled WGS sequence"/>
</dbReference>
<keyword evidence="2" id="KW-0489">Methyltransferase</keyword>